<dbReference type="InterPro" id="IPR032871">
    <property type="entry name" value="AHH_dom_containing"/>
</dbReference>
<keyword evidence="2" id="KW-1185">Reference proteome</keyword>
<organism evidence="1 2">
    <name type="scientific">Acidithiobacillus sulfurivorans</name>
    <dbReference type="NCBI Taxonomy" id="1958756"/>
    <lineage>
        <taxon>Bacteria</taxon>
        <taxon>Pseudomonadati</taxon>
        <taxon>Pseudomonadota</taxon>
        <taxon>Acidithiobacillia</taxon>
        <taxon>Acidithiobacillales</taxon>
        <taxon>Acidithiobacillaceae</taxon>
        <taxon>Acidithiobacillus</taxon>
    </lineage>
</organism>
<dbReference type="Pfam" id="PF14412">
    <property type="entry name" value="AHH"/>
    <property type="match status" value="1"/>
</dbReference>
<dbReference type="Proteomes" id="UP000755654">
    <property type="component" value="Unassembled WGS sequence"/>
</dbReference>
<evidence type="ECO:0000313" key="2">
    <source>
        <dbReference type="Proteomes" id="UP000755654"/>
    </source>
</evidence>
<comment type="caution">
    <text evidence="1">The sequence shown here is derived from an EMBL/GenBank/DDBJ whole genome shotgun (WGS) entry which is preliminary data.</text>
</comment>
<proteinExistence type="predicted"/>
<sequence length="85" mass="9385">MIKNILSACGIGINSAINGAWLPQNKTATCIGAYHPTIHSQIYYKNVASRLYRAYMSSKNEEERCRAVKDVLARIKAGLLNGDMP</sequence>
<gene>
    <name evidence="1" type="ORF">HAP95_09120</name>
</gene>
<dbReference type="RefSeq" id="WP_215883930.1">
    <property type="nucleotide sequence ID" value="NZ_JAAOMP010000097.1"/>
</dbReference>
<dbReference type="EMBL" id="JAAOMP010000097">
    <property type="protein sequence ID" value="MBU2760307.1"/>
    <property type="molecule type" value="Genomic_DNA"/>
</dbReference>
<accession>A0ABS5ZYJ4</accession>
<reference evidence="1 2" key="1">
    <citation type="journal article" date="2021" name="ISME J.">
        <title>Genomic evolution of the class Acidithiobacillia: deep-branching Proteobacteria living in extreme acidic conditions.</title>
        <authorList>
            <person name="Moya-Beltran A."/>
            <person name="Beard S."/>
            <person name="Rojas-Villalobos C."/>
            <person name="Issotta F."/>
            <person name="Gallardo Y."/>
            <person name="Ulloa R."/>
            <person name="Giaveno A."/>
            <person name="Degli Esposti M."/>
            <person name="Johnson D.B."/>
            <person name="Quatrini R."/>
        </authorList>
    </citation>
    <scope>NUCLEOTIDE SEQUENCE [LARGE SCALE GENOMIC DNA]</scope>
    <source>
        <strain evidence="1 2">RW2</strain>
    </source>
</reference>
<protein>
    <submittedName>
        <fullName evidence="1">Uncharacterized protein</fullName>
    </submittedName>
</protein>
<evidence type="ECO:0000313" key="1">
    <source>
        <dbReference type="EMBL" id="MBU2760307.1"/>
    </source>
</evidence>
<name>A0ABS5ZYJ4_9PROT</name>